<proteinExistence type="predicted"/>
<sequence>MPPVPAEFARLTAAREGEAGRRWLRGLPGLLSRLLGRWGLVPDGAVTHGQVGIVVPVGPGGGAVLKVSFPHPGNVHEPDAFAAWGGRGAVRLLERDDAAFAMLLERAGPGSLVDLPGTDEAMAAAGALARRLAVPAPPRLPRLDARAGEWERLLRRGDLPPRVRDAALAAVRDLGAAQPDLLVHGDLHARNVLRGGREEWLAIDPKGVVGDPAYDAFTMVRSRHEELLAAPDPVAELRRRLAVFAEAAGLDRRRAVGWAQLRCAMAAVSGRERGEQRWLTEAYAYLAGALV</sequence>
<keyword evidence="1" id="KW-0418">Kinase</keyword>
<dbReference type="OrthoDB" id="3638028at2"/>
<dbReference type="STRING" id="1678637.AC230_14585"/>
<dbReference type="Pfam" id="PF04655">
    <property type="entry name" value="APH_6_hur"/>
    <property type="match status" value="1"/>
</dbReference>
<dbReference type="InterPro" id="IPR006748">
    <property type="entry name" value="NH2Glyco/OHUrea_AB-resist_kin"/>
</dbReference>
<dbReference type="GO" id="GO:0016773">
    <property type="term" value="F:phosphotransferase activity, alcohol group as acceptor"/>
    <property type="evidence" value="ECO:0007669"/>
    <property type="project" value="InterPro"/>
</dbReference>
<dbReference type="PATRIC" id="fig|1678637.3.peg.3143"/>
<keyword evidence="1" id="KW-0808">Transferase</keyword>
<gene>
    <name evidence="1" type="ORF">AC230_14585</name>
</gene>
<keyword evidence="2" id="KW-1185">Reference proteome</keyword>
<evidence type="ECO:0000313" key="1">
    <source>
        <dbReference type="EMBL" id="KNB51589.1"/>
    </source>
</evidence>
<dbReference type="AlphaFoldDB" id="A0A0K9XDT6"/>
<name>A0A0K9XDT6_9ACTN</name>
<comment type="caution">
    <text evidence="1">The sequence shown here is derived from an EMBL/GenBank/DDBJ whole genome shotgun (WGS) entry which is preliminary data.</text>
</comment>
<dbReference type="Gene3D" id="3.90.1200.10">
    <property type="match status" value="1"/>
</dbReference>
<dbReference type="GO" id="GO:0016301">
    <property type="term" value="F:kinase activity"/>
    <property type="evidence" value="ECO:0007669"/>
    <property type="project" value="UniProtKB-KW"/>
</dbReference>
<dbReference type="RefSeq" id="WP_049716596.1">
    <property type="nucleotide sequence ID" value="NZ_LFXA01000009.1"/>
</dbReference>
<evidence type="ECO:0000313" key="2">
    <source>
        <dbReference type="Proteomes" id="UP000037288"/>
    </source>
</evidence>
<dbReference type="SUPFAM" id="SSF56112">
    <property type="entry name" value="Protein kinase-like (PK-like)"/>
    <property type="match status" value="1"/>
</dbReference>
<dbReference type="EMBL" id="LFXA01000009">
    <property type="protein sequence ID" value="KNB51589.1"/>
    <property type="molecule type" value="Genomic_DNA"/>
</dbReference>
<protein>
    <submittedName>
        <fullName evidence="1">Kinase</fullName>
    </submittedName>
</protein>
<accession>A0A0K9XDT6</accession>
<organism evidence="1 2">
    <name type="scientific">Streptomyces caatingaensis</name>
    <dbReference type="NCBI Taxonomy" id="1678637"/>
    <lineage>
        <taxon>Bacteria</taxon>
        <taxon>Bacillati</taxon>
        <taxon>Actinomycetota</taxon>
        <taxon>Actinomycetes</taxon>
        <taxon>Kitasatosporales</taxon>
        <taxon>Streptomycetaceae</taxon>
        <taxon>Streptomyces</taxon>
    </lineage>
</organism>
<dbReference type="Proteomes" id="UP000037288">
    <property type="component" value="Unassembled WGS sequence"/>
</dbReference>
<dbReference type="InterPro" id="IPR011009">
    <property type="entry name" value="Kinase-like_dom_sf"/>
</dbReference>
<reference evidence="2" key="1">
    <citation type="submission" date="2015-07" db="EMBL/GenBank/DDBJ databases">
        <title>Draft genome sequence of Streptomyces sp. CMAA 1322, a bacterium isolated from Caatinga biome, from dry forest semiarid of Brazil.</title>
        <authorList>
            <person name="Santos S.N."/>
            <person name="Gacesa R."/>
            <person name="Taketani R.G."/>
            <person name="Long P.F."/>
            <person name="Melo I.S."/>
        </authorList>
    </citation>
    <scope>NUCLEOTIDE SEQUENCE [LARGE SCALE GENOMIC DNA]</scope>
    <source>
        <strain evidence="2">CMAA 1322</strain>
    </source>
</reference>
<dbReference type="GO" id="GO:0019748">
    <property type="term" value="P:secondary metabolic process"/>
    <property type="evidence" value="ECO:0007669"/>
    <property type="project" value="InterPro"/>
</dbReference>